<proteinExistence type="predicted"/>
<accession>A0A0F9PV87</accession>
<dbReference type="EMBL" id="LAZR01002031">
    <property type="protein sequence ID" value="KKN35535.1"/>
    <property type="molecule type" value="Genomic_DNA"/>
</dbReference>
<name>A0A0F9PV87_9ZZZZ</name>
<sequence>MANEVLQKVGTQIRFFVTGSFSPVDVATNWTIGSPTDVVVLTLSAVAAAAGRQSDKVDLGATRAAAYEVLGCVDFTGETPTVGGTVDYYWAPSTHTTQANGNVAGNSGADAAAPGGALGTITLTEFVRQCIYIGSLVVHDGASVQNGFVGVLRPTGRYGQIIVINNSGDAFEADDIEAHTVMNPIVDEIQ</sequence>
<evidence type="ECO:0000313" key="1">
    <source>
        <dbReference type="EMBL" id="KKN35535.1"/>
    </source>
</evidence>
<gene>
    <name evidence="1" type="ORF">LCGC14_0782690</name>
</gene>
<organism evidence="1">
    <name type="scientific">marine sediment metagenome</name>
    <dbReference type="NCBI Taxonomy" id="412755"/>
    <lineage>
        <taxon>unclassified sequences</taxon>
        <taxon>metagenomes</taxon>
        <taxon>ecological metagenomes</taxon>
    </lineage>
</organism>
<comment type="caution">
    <text evidence="1">The sequence shown here is derived from an EMBL/GenBank/DDBJ whole genome shotgun (WGS) entry which is preliminary data.</text>
</comment>
<reference evidence="1" key="1">
    <citation type="journal article" date="2015" name="Nature">
        <title>Complex archaea that bridge the gap between prokaryotes and eukaryotes.</title>
        <authorList>
            <person name="Spang A."/>
            <person name="Saw J.H."/>
            <person name="Jorgensen S.L."/>
            <person name="Zaremba-Niedzwiedzka K."/>
            <person name="Martijn J."/>
            <person name="Lind A.E."/>
            <person name="van Eijk R."/>
            <person name="Schleper C."/>
            <person name="Guy L."/>
            <person name="Ettema T.J."/>
        </authorList>
    </citation>
    <scope>NUCLEOTIDE SEQUENCE</scope>
</reference>
<protein>
    <submittedName>
        <fullName evidence="1">Uncharacterized protein</fullName>
    </submittedName>
</protein>
<dbReference type="AlphaFoldDB" id="A0A0F9PV87"/>